<comment type="similarity">
    <text evidence="1">Belongs to the flavin-dependent halogenase family.</text>
</comment>
<evidence type="ECO:0000313" key="4">
    <source>
        <dbReference type="EMBL" id="KAG6381898.1"/>
    </source>
</evidence>
<dbReference type="Gene3D" id="3.50.50.60">
    <property type="entry name" value="FAD/NAD(P)-binding domain"/>
    <property type="match status" value="1"/>
</dbReference>
<gene>
    <name evidence="4" type="ORF">JVT61DRAFT_516</name>
</gene>
<evidence type="ECO:0000256" key="3">
    <source>
        <dbReference type="ARBA" id="ARBA00049364"/>
    </source>
</evidence>
<evidence type="ECO:0000313" key="5">
    <source>
        <dbReference type="Proteomes" id="UP000683000"/>
    </source>
</evidence>
<dbReference type="GO" id="GO:0140907">
    <property type="term" value="F:flavin-dependent halogenase activity"/>
    <property type="evidence" value="ECO:0007669"/>
    <property type="project" value="UniProtKB-ARBA"/>
</dbReference>
<name>A0A8I2Z2Y8_9AGAM</name>
<dbReference type="OrthoDB" id="3340390at2759"/>
<keyword evidence="2" id="KW-0560">Oxidoreductase</keyword>
<comment type="caution">
    <text evidence="4">The sequence shown here is derived from an EMBL/GenBank/DDBJ whole genome shotgun (WGS) entry which is preliminary data.</text>
</comment>
<dbReference type="Proteomes" id="UP000683000">
    <property type="component" value="Unassembled WGS sequence"/>
</dbReference>
<dbReference type="PANTHER" id="PTHR43747">
    <property type="entry name" value="FAD-BINDING PROTEIN"/>
    <property type="match status" value="1"/>
</dbReference>
<dbReference type="GO" id="GO:0044550">
    <property type="term" value="P:secondary metabolite biosynthetic process"/>
    <property type="evidence" value="ECO:0007669"/>
    <property type="project" value="UniProtKB-ARBA"/>
</dbReference>
<dbReference type="PANTHER" id="PTHR43747:SF5">
    <property type="entry name" value="FAD-BINDING DOMAIN-CONTAINING PROTEIN"/>
    <property type="match status" value="1"/>
</dbReference>
<keyword evidence="5" id="KW-1185">Reference proteome</keyword>
<dbReference type="AlphaFoldDB" id="A0A8I2Z2Y8"/>
<dbReference type="InterPro" id="IPR050816">
    <property type="entry name" value="Flavin-dep_Halogenase_NPB"/>
</dbReference>
<dbReference type="InterPro" id="IPR036188">
    <property type="entry name" value="FAD/NAD-bd_sf"/>
</dbReference>
<proteinExistence type="inferred from homology"/>
<organism evidence="4 5">
    <name type="scientific">Boletus reticuloceps</name>
    <dbReference type="NCBI Taxonomy" id="495285"/>
    <lineage>
        <taxon>Eukaryota</taxon>
        <taxon>Fungi</taxon>
        <taxon>Dikarya</taxon>
        <taxon>Basidiomycota</taxon>
        <taxon>Agaricomycotina</taxon>
        <taxon>Agaricomycetes</taxon>
        <taxon>Agaricomycetidae</taxon>
        <taxon>Boletales</taxon>
        <taxon>Boletineae</taxon>
        <taxon>Boletaceae</taxon>
        <taxon>Boletoideae</taxon>
        <taxon>Boletus</taxon>
    </lineage>
</organism>
<sequence length="136" mass="15518">MLVLMTHQTRSDFDKLLLDHAKECGACAYERTRVTSLRFSDTSGTSRPVSAEWRRSDHSGEISFDFLVDATGRTGLMSDRYMKNRHYNESLRNIALWGYWTGVGTYGLGTEREGAPWFEALTGKCKDKPHPTRYMG</sequence>
<evidence type="ECO:0000256" key="2">
    <source>
        <dbReference type="ARBA" id="ARBA00023002"/>
    </source>
</evidence>
<comment type="catalytic activity">
    <reaction evidence="3">
        <text>melleolide F + FADH2 + chloride + O2 = 6'-chloromelleolide F + FAD + 2 H2O + H(+)</text>
        <dbReference type="Rhea" id="RHEA:67160"/>
        <dbReference type="ChEBI" id="CHEBI:15377"/>
        <dbReference type="ChEBI" id="CHEBI:15378"/>
        <dbReference type="ChEBI" id="CHEBI:15379"/>
        <dbReference type="ChEBI" id="CHEBI:17996"/>
        <dbReference type="ChEBI" id="CHEBI:57692"/>
        <dbReference type="ChEBI" id="CHEBI:58307"/>
        <dbReference type="ChEBI" id="CHEBI:167712"/>
        <dbReference type="ChEBI" id="CHEBI:167713"/>
    </reaction>
    <physiologicalReaction direction="left-to-right" evidence="3">
        <dbReference type="Rhea" id="RHEA:67161"/>
    </physiologicalReaction>
</comment>
<evidence type="ECO:0000256" key="1">
    <source>
        <dbReference type="ARBA" id="ARBA00005706"/>
    </source>
</evidence>
<accession>A0A8I2Z2Y8</accession>
<dbReference type="SUPFAM" id="SSF51905">
    <property type="entry name" value="FAD/NAD(P)-binding domain"/>
    <property type="match status" value="1"/>
</dbReference>
<protein>
    <submittedName>
        <fullName evidence="4">Uncharacterized protein</fullName>
    </submittedName>
</protein>
<reference evidence="4" key="1">
    <citation type="submission" date="2021-03" db="EMBL/GenBank/DDBJ databases">
        <title>Evolutionary innovations through gain and loss of genes in the ectomycorrhizal Boletales.</title>
        <authorList>
            <person name="Wu G."/>
            <person name="Miyauchi S."/>
            <person name="Morin E."/>
            <person name="Yang Z.-L."/>
            <person name="Xu J."/>
            <person name="Martin F.M."/>
        </authorList>
    </citation>
    <scope>NUCLEOTIDE SEQUENCE</scope>
    <source>
        <strain evidence="4">BR01</strain>
    </source>
</reference>
<dbReference type="EMBL" id="JAGFBS010000001">
    <property type="protein sequence ID" value="KAG6381898.1"/>
    <property type="molecule type" value="Genomic_DNA"/>
</dbReference>